<dbReference type="Proteomes" id="UP000603141">
    <property type="component" value="Unassembled WGS sequence"/>
</dbReference>
<accession>A0A934SB56</accession>
<dbReference type="EMBL" id="JAENIJ010000072">
    <property type="protein sequence ID" value="MBK1884669.1"/>
    <property type="molecule type" value="Genomic_DNA"/>
</dbReference>
<dbReference type="RefSeq" id="WP_200274081.1">
    <property type="nucleotide sequence ID" value="NZ_JAENIJ010000072.1"/>
</dbReference>
<keyword evidence="2" id="KW-1185">Reference proteome</keyword>
<proteinExistence type="predicted"/>
<name>A0A934SB56_9BACT</name>
<reference evidence="1" key="1">
    <citation type="submission" date="2021-01" db="EMBL/GenBank/DDBJ databases">
        <title>Modified the classification status of verrucomicrobia.</title>
        <authorList>
            <person name="Feng X."/>
        </authorList>
    </citation>
    <scope>NUCLEOTIDE SEQUENCE</scope>
    <source>
        <strain evidence="1">KCTC 22041</strain>
    </source>
</reference>
<evidence type="ECO:0000313" key="2">
    <source>
        <dbReference type="Proteomes" id="UP000603141"/>
    </source>
</evidence>
<organism evidence="1 2">
    <name type="scientific">Luteolibacter pohnpeiensis</name>
    <dbReference type="NCBI Taxonomy" id="454153"/>
    <lineage>
        <taxon>Bacteria</taxon>
        <taxon>Pseudomonadati</taxon>
        <taxon>Verrucomicrobiota</taxon>
        <taxon>Verrucomicrobiia</taxon>
        <taxon>Verrucomicrobiales</taxon>
        <taxon>Verrucomicrobiaceae</taxon>
        <taxon>Luteolibacter</taxon>
    </lineage>
</organism>
<protein>
    <submittedName>
        <fullName evidence="1">Uncharacterized protein</fullName>
    </submittedName>
</protein>
<gene>
    <name evidence="1" type="ORF">JIN85_19820</name>
</gene>
<evidence type="ECO:0000313" key="1">
    <source>
        <dbReference type="EMBL" id="MBK1884669.1"/>
    </source>
</evidence>
<comment type="caution">
    <text evidence="1">The sequence shown here is derived from an EMBL/GenBank/DDBJ whole genome shotgun (WGS) entry which is preliminary data.</text>
</comment>
<dbReference type="AlphaFoldDB" id="A0A934SB56"/>
<sequence>MSVHLIPVNPPEGEEDDDINITNGEWCAMCALANAFGIDVSPPENHDEVRYSPEVLRDMATRIEQIKDAPEWLRWLAECGGANLA</sequence>